<dbReference type="Pfam" id="PF00651">
    <property type="entry name" value="BTB"/>
    <property type="match status" value="1"/>
</dbReference>
<gene>
    <name evidence="2" type="ORF">SCHPADRAFT_994958</name>
</gene>
<evidence type="ECO:0000313" key="3">
    <source>
        <dbReference type="Proteomes" id="UP000053477"/>
    </source>
</evidence>
<protein>
    <recommendedName>
        <fullName evidence="1">BTB domain-containing protein</fullName>
    </recommendedName>
</protein>
<dbReference type="SUPFAM" id="SSF54695">
    <property type="entry name" value="POZ domain"/>
    <property type="match status" value="1"/>
</dbReference>
<evidence type="ECO:0000313" key="2">
    <source>
        <dbReference type="EMBL" id="KLO16678.1"/>
    </source>
</evidence>
<dbReference type="Proteomes" id="UP000053477">
    <property type="component" value="Unassembled WGS sequence"/>
</dbReference>
<dbReference type="Gene3D" id="3.30.710.10">
    <property type="entry name" value="Potassium Channel Kv1.1, Chain A"/>
    <property type="match status" value="1"/>
</dbReference>
<dbReference type="InterPro" id="IPR011333">
    <property type="entry name" value="SKP1/BTB/POZ_sf"/>
</dbReference>
<accession>A0A0H2S4R8</accession>
<name>A0A0H2S4R8_9AGAM</name>
<dbReference type="PROSITE" id="PS50097">
    <property type="entry name" value="BTB"/>
    <property type="match status" value="1"/>
</dbReference>
<dbReference type="InterPro" id="IPR000210">
    <property type="entry name" value="BTB/POZ_dom"/>
</dbReference>
<feature type="domain" description="BTB" evidence="1">
    <location>
        <begin position="20"/>
        <end position="95"/>
    </location>
</feature>
<proteinExistence type="predicted"/>
<dbReference type="EMBL" id="KQ085913">
    <property type="protein sequence ID" value="KLO16678.1"/>
    <property type="molecule type" value="Genomic_DNA"/>
</dbReference>
<evidence type="ECO:0000259" key="1">
    <source>
        <dbReference type="PROSITE" id="PS50097"/>
    </source>
</evidence>
<dbReference type="InParanoid" id="A0A0H2S4R8"/>
<sequence>MTIDEEKTPKPHDILWFSDGSAVLATDTYLFKVHKGVLALHSSVFKDMFELLNVEGSNAGKICVWKAQGVYEGLPLVTLVGDKGEDVVHLLRAVYELNYHDHHSRDTPLQTVVALLYLSTKYDFKAIRKNVIMQISRLHPMALSDYLPLLEKRESQFQMEQSSTCLITLLAAAFKSNADVLLPTLYFRCSDLKMKTILDESDSLPQECLRVLLIGRDLLREAITERVTELPNTLRNEAHDGFEDAKKKCLWSKGVPCVSTASYAFFSEFCFTCFYLPTGAGLVKVYLDPMCADCSAFTAKVLEEMREEIWALVPSIFGCPEWSVLKEKFKEIAEN</sequence>
<dbReference type="AlphaFoldDB" id="A0A0H2S4R8"/>
<dbReference type="OrthoDB" id="3027208at2759"/>
<organism evidence="2 3">
    <name type="scientific">Schizopora paradoxa</name>
    <dbReference type="NCBI Taxonomy" id="27342"/>
    <lineage>
        <taxon>Eukaryota</taxon>
        <taxon>Fungi</taxon>
        <taxon>Dikarya</taxon>
        <taxon>Basidiomycota</taxon>
        <taxon>Agaricomycotina</taxon>
        <taxon>Agaricomycetes</taxon>
        <taxon>Hymenochaetales</taxon>
        <taxon>Schizoporaceae</taxon>
        <taxon>Schizopora</taxon>
    </lineage>
</organism>
<reference evidence="2 3" key="1">
    <citation type="submission" date="2015-04" db="EMBL/GenBank/DDBJ databases">
        <title>Complete genome sequence of Schizopora paradoxa KUC8140, a cosmopolitan wood degrader in East Asia.</title>
        <authorList>
            <consortium name="DOE Joint Genome Institute"/>
            <person name="Min B."/>
            <person name="Park H."/>
            <person name="Jang Y."/>
            <person name="Kim J.-J."/>
            <person name="Kim K.H."/>
            <person name="Pangilinan J."/>
            <person name="Lipzen A."/>
            <person name="Riley R."/>
            <person name="Grigoriev I.V."/>
            <person name="Spatafora J.W."/>
            <person name="Choi I.-G."/>
        </authorList>
    </citation>
    <scope>NUCLEOTIDE SEQUENCE [LARGE SCALE GENOMIC DNA]</scope>
    <source>
        <strain evidence="2 3">KUC8140</strain>
    </source>
</reference>
<keyword evidence="3" id="KW-1185">Reference proteome</keyword>